<accession>A0A3B0X7R1</accession>
<dbReference type="Pfam" id="PF02661">
    <property type="entry name" value="Fic"/>
    <property type="match status" value="1"/>
</dbReference>
<dbReference type="Gene3D" id="1.10.3290.10">
    <property type="entry name" value="Fido-like domain"/>
    <property type="match status" value="1"/>
</dbReference>
<dbReference type="PANTHER" id="PTHR13504:SF38">
    <property type="entry name" value="FIDO DOMAIN-CONTAINING PROTEIN"/>
    <property type="match status" value="1"/>
</dbReference>
<proteinExistence type="predicted"/>
<evidence type="ECO:0000259" key="1">
    <source>
        <dbReference type="PROSITE" id="PS51459"/>
    </source>
</evidence>
<reference evidence="2" key="1">
    <citation type="submission" date="2018-06" db="EMBL/GenBank/DDBJ databases">
        <authorList>
            <person name="Zhirakovskaya E."/>
        </authorList>
    </citation>
    <scope>NUCLEOTIDE SEQUENCE</scope>
</reference>
<feature type="non-terminal residue" evidence="2">
    <location>
        <position position="1"/>
    </location>
</feature>
<organism evidence="2">
    <name type="scientific">hydrothermal vent metagenome</name>
    <dbReference type="NCBI Taxonomy" id="652676"/>
    <lineage>
        <taxon>unclassified sequences</taxon>
        <taxon>metagenomes</taxon>
        <taxon>ecological metagenomes</taxon>
    </lineage>
</organism>
<dbReference type="PANTHER" id="PTHR13504">
    <property type="entry name" value="FIDO DOMAIN-CONTAINING PROTEIN DDB_G0283145"/>
    <property type="match status" value="1"/>
</dbReference>
<dbReference type="EMBL" id="UOFF01000409">
    <property type="protein sequence ID" value="VAW57519.1"/>
    <property type="molecule type" value="Genomic_DNA"/>
</dbReference>
<evidence type="ECO:0000313" key="2">
    <source>
        <dbReference type="EMBL" id="VAW57519.1"/>
    </source>
</evidence>
<dbReference type="SUPFAM" id="SSF140931">
    <property type="entry name" value="Fic-like"/>
    <property type="match status" value="1"/>
</dbReference>
<protein>
    <recommendedName>
        <fullName evidence="1">Fido domain-containing protein</fullName>
    </recommendedName>
</protein>
<gene>
    <name evidence="2" type="ORF">MNBD_GAMMA07-780</name>
</gene>
<dbReference type="InterPro" id="IPR003812">
    <property type="entry name" value="Fido"/>
</dbReference>
<name>A0A3B0X7R1_9ZZZZ</name>
<dbReference type="PROSITE" id="PS51459">
    <property type="entry name" value="FIDO"/>
    <property type="match status" value="1"/>
</dbReference>
<sequence>TPSDKLAQSLDVLKSLQDQDFVAIRTKNMTRTHRERLLKNGFIKEVMKGWYVSSRPDEPAGESTAWYASFWGFCSDYLNSRFEDKWCLSPEQSISIHSGNWSVPKQLLVRSPKGGNKPICLLHETSIFDVRLKLPDQQGLETIDSIQVMSLPAALVSCAPGHFSAHPIEMRAALAMVSSASDILHRLLSGGHSKVAGRLAGAFRNIGRDNIAENIIATMKSAGYTVNEKDPFEDKPLIIFSSREVSPYVNRLRMSWAAMREPVLKHFPPAPSITIDTQTYLNQVDDIYVTDAYHSLSIEGYQVTTELIERVRSGNWNPDSDENDRNQRNALAARGYWQAFQAVKESVGKVLGKKTDGVTPKISAGTVAKSDHEKWYRELFATSVAAGIIETTNLAGYRNHSVYIRRSMHVPPNYQAVRELIPTFFDLLENEEEPAVRVVLGHYFFVYIHPYMDGNGRMGRFLMNVMLASGGYSWMVIPVEQRAEYMAALEDASVNQNIIPFTDFLAGL</sequence>
<feature type="domain" description="Fido" evidence="1">
    <location>
        <begin position="367"/>
        <end position="507"/>
    </location>
</feature>
<dbReference type="AlphaFoldDB" id="A0A3B0X7R1"/>
<dbReference type="InterPro" id="IPR040198">
    <property type="entry name" value="Fido_containing"/>
</dbReference>
<dbReference type="InterPro" id="IPR036597">
    <property type="entry name" value="Fido-like_dom_sf"/>
</dbReference>